<keyword evidence="3" id="KW-1185">Reference proteome</keyword>
<protein>
    <recommendedName>
        <fullName evidence="4">Glycerophosphoryl diester phosphodiesterase membrane domain-containing protein</fullName>
    </recommendedName>
</protein>
<feature type="transmembrane region" description="Helical" evidence="1">
    <location>
        <begin position="54"/>
        <end position="79"/>
    </location>
</feature>
<comment type="caution">
    <text evidence="2">The sequence shown here is derived from an EMBL/GenBank/DDBJ whole genome shotgun (WGS) entry which is preliminary data.</text>
</comment>
<keyword evidence="1" id="KW-0812">Transmembrane</keyword>
<feature type="transmembrane region" description="Helical" evidence="1">
    <location>
        <begin position="20"/>
        <end position="42"/>
    </location>
</feature>
<reference evidence="2 3" key="1">
    <citation type="submission" date="2023-11" db="EMBL/GenBank/DDBJ databases">
        <title>MicrobeMod: A computational toolkit for identifying prokaryotic methylation and restriction-modification with nanopore sequencing.</title>
        <authorList>
            <person name="Crits-Christoph A."/>
            <person name="Kang S.C."/>
            <person name="Lee H."/>
            <person name="Ostrov N."/>
        </authorList>
    </citation>
    <scope>NUCLEOTIDE SEQUENCE [LARGE SCALE GENOMIC DNA]</scope>
    <source>
        <strain evidence="2 3">ATCC 14820</strain>
    </source>
</reference>
<dbReference type="RefSeq" id="WP_010403840.1">
    <property type="nucleotide sequence ID" value="NZ_JAWXXV010000001.1"/>
</dbReference>
<name>A0ABU4PL12_9SPHN</name>
<organism evidence="2 3">
    <name type="scientific">Sphingomonas echinoides</name>
    <dbReference type="NCBI Taxonomy" id="59803"/>
    <lineage>
        <taxon>Bacteria</taxon>
        <taxon>Pseudomonadati</taxon>
        <taxon>Pseudomonadota</taxon>
        <taxon>Alphaproteobacteria</taxon>
        <taxon>Sphingomonadales</taxon>
        <taxon>Sphingomonadaceae</taxon>
        <taxon>Sphingomonas</taxon>
    </lineage>
</organism>
<feature type="transmembrane region" description="Helical" evidence="1">
    <location>
        <begin position="144"/>
        <end position="164"/>
    </location>
</feature>
<accession>A0ABU4PL12</accession>
<sequence length="279" mass="28862">MITTMSTVWDRTAEFVSDNLAALMPLVLFGIFVPLTLIGSLMPLMGTGGQPADVALGLVVLALSLVSSWAGIAITALAFDPAAGRAVAVQVANRRLLPVIGVGLVTLLVVLLLAAPIFIAFALSGIDMAALAAGKPPSGAVNQGALTFGSLYTLLLGPVLFWGYARFVVLATPIMVMERRGLGVYARAFVLTRGITWKVTGVILLYGGVSWVASAAAKLVFGTVFGLLIGGEGQLSVATVLTQITVAAVSTIFSLLAVAFVAKLYLATRDAREAIVEVS</sequence>
<evidence type="ECO:0000313" key="3">
    <source>
        <dbReference type="Proteomes" id="UP001279660"/>
    </source>
</evidence>
<proteinExistence type="predicted"/>
<evidence type="ECO:0000313" key="2">
    <source>
        <dbReference type="EMBL" id="MDX5984114.1"/>
    </source>
</evidence>
<feature type="transmembrane region" description="Helical" evidence="1">
    <location>
        <begin position="99"/>
        <end position="123"/>
    </location>
</feature>
<dbReference type="Proteomes" id="UP001279660">
    <property type="component" value="Unassembled WGS sequence"/>
</dbReference>
<keyword evidence="1" id="KW-1133">Transmembrane helix</keyword>
<keyword evidence="1" id="KW-0472">Membrane</keyword>
<feature type="transmembrane region" description="Helical" evidence="1">
    <location>
        <begin position="244"/>
        <end position="266"/>
    </location>
</feature>
<gene>
    <name evidence="2" type="ORF">SIL82_07565</name>
</gene>
<evidence type="ECO:0000256" key="1">
    <source>
        <dbReference type="SAM" id="Phobius"/>
    </source>
</evidence>
<evidence type="ECO:0008006" key="4">
    <source>
        <dbReference type="Google" id="ProtNLM"/>
    </source>
</evidence>
<dbReference type="EMBL" id="JAWXXV010000001">
    <property type="protein sequence ID" value="MDX5984114.1"/>
    <property type="molecule type" value="Genomic_DNA"/>
</dbReference>